<dbReference type="Pfam" id="PF00691">
    <property type="entry name" value="OmpA"/>
    <property type="match status" value="1"/>
</dbReference>
<dbReference type="SUPFAM" id="SSF48452">
    <property type="entry name" value="TPR-like"/>
    <property type="match status" value="1"/>
</dbReference>
<keyword evidence="6" id="KW-1133">Transmembrane helix</keyword>
<dbReference type="PROSITE" id="PS50005">
    <property type="entry name" value="TPR"/>
    <property type="match status" value="1"/>
</dbReference>
<keyword evidence="9" id="KW-1185">Reference proteome</keyword>
<dbReference type="InterPro" id="IPR006665">
    <property type="entry name" value="OmpA-like"/>
</dbReference>
<evidence type="ECO:0000313" key="8">
    <source>
        <dbReference type="EMBL" id="KGE87673.1"/>
    </source>
</evidence>
<dbReference type="InterPro" id="IPR006664">
    <property type="entry name" value="OMP_bac"/>
</dbReference>
<dbReference type="PANTHER" id="PTHR30329:SF21">
    <property type="entry name" value="LIPOPROTEIN YIAD-RELATED"/>
    <property type="match status" value="1"/>
</dbReference>
<evidence type="ECO:0000313" key="9">
    <source>
        <dbReference type="Proteomes" id="UP000029736"/>
    </source>
</evidence>
<proteinExistence type="predicted"/>
<comment type="caution">
    <text evidence="8">The sequence shown here is derived from an EMBL/GenBank/DDBJ whole genome shotgun (WGS) entry which is preliminary data.</text>
</comment>
<organism evidence="8 9">
    <name type="scientific">Phaeodactylibacter xiamenensis</name>
    <dbReference type="NCBI Taxonomy" id="1524460"/>
    <lineage>
        <taxon>Bacteria</taxon>
        <taxon>Pseudomonadati</taxon>
        <taxon>Bacteroidota</taxon>
        <taxon>Saprospiria</taxon>
        <taxon>Saprospirales</taxon>
        <taxon>Haliscomenobacteraceae</taxon>
        <taxon>Phaeodactylibacter</taxon>
    </lineage>
</organism>
<keyword evidence="6" id="KW-0812">Transmembrane</keyword>
<evidence type="ECO:0000256" key="4">
    <source>
        <dbReference type="PROSITE-ProRule" id="PRU00339"/>
    </source>
</evidence>
<feature type="transmembrane region" description="Helical" evidence="6">
    <location>
        <begin position="38"/>
        <end position="56"/>
    </location>
</feature>
<gene>
    <name evidence="8" type="ORF">IX84_14155</name>
</gene>
<dbReference type="Pfam" id="PF07676">
    <property type="entry name" value="PD40"/>
    <property type="match status" value="3"/>
</dbReference>
<dbReference type="Gene3D" id="2.120.10.30">
    <property type="entry name" value="TolB, C-terminal domain"/>
    <property type="match status" value="1"/>
</dbReference>
<dbReference type="SUPFAM" id="SSF103088">
    <property type="entry name" value="OmpA-like"/>
    <property type="match status" value="1"/>
</dbReference>
<dbReference type="Pfam" id="PF13432">
    <property type="entry name" value="TPR_16"/>
    <property type="match status" value="1"/>
</dbReference>
<evidence type="ECO:0000256" key="6">
    <source>
        <dbReference type="SAM" id="Phobius"/>
    </source>
</evidence>
<dbReference type="GO" id="GO:0009279">
    <property type="term" value="C:cell outer membrane"/>
    <property type="evidence" value="ECO:0007669"/>
    <property type="project" value="UniProtKB-SubCell"/>
</dbReference>
<dbReference type="Gene3D" id="3.30.1330.60">
    <property type="entry name" value="OmpA-like domain"/>
    <property type="match status" value="1"/>
</dbReference>
<accession>A0A098S7P5</accession>
<dbReference type="InterPro" id="IPR050330">
    <property type="entry name" value="Bact_OuterMem_StrucFunc"/>
</dbReference>
<evidence type="ECO:0000256" key="1">
    <source>
        <dbReference type="ARBA" id="ARBA00004442"/>
    </source>
</evidence>
<dbReference type="PROSITE" id="PS51123">
    <property type="entry name" value="OMPA_2"/>
    <property type="match status" value="1"/>
</dbReference>
<feature type="repeat" description="TPR" evidence="4">
    <location>
        <begin position="61"/>
        <end position="94"/>
    </location>
</feature>
<dbReference type="InterPro" id="IPR011042">
    <property type="entry name" value="6-blade_b-propeller_TolB-like"/>
</dbReference>
<dbReference type="CDD" id="cd07185">
    <property type="entry name" value="OmpA_C-like"/>
    <property type="match status" value="1"/>
</dbReference>
<evidence type="ECO:0000256" key="2">
    <source>
        <dbReference type="ARBA" id="ARBA00023136"/>
    </source>
</evidence>
<dbReference type="STRING" id="1524460.IX84_14155"/>
<dbReference type="SUPFAM" id="SSF82171">
    <property type="entry name" value="DPP6 N-terminal domain-like"/>
    <property type="match status" value="1"/>
</dbReference>
<dbReference type="InterPro" id="IPR011990">
    <property type="entry name" value="TPR-like_helical_dom_sf"/>
</dbReference>
<reference evidence="8 9" key="1">
    <citation type="journal article" date="2014" name="Int. J. Syst. Evol. Microbiol.">
        <title>Phaeodactylibacter xiamenensis gen. nov., sp. nov., a member of the family Saprospiraceae isolated from the marine alga Phaeodactylum tricornutum.</title>
        <authorList>
            <person name="Chen Z.Jr."/>
            <person name="Lei X."/>
            <person name="Lai Q."/>
            <person name="Li Y."/>
            <person name="Zhang B."/>
            <person name="Zhang J."/>
            <person name="Zhang H."/>
            <person name="Yang L."/>
            <person name="Zheng W."/>
            <person name="Tian Y."/>
            <person name="Yu Z."/>
            <person name="Xu H.Jr."/>
            <person name="Zheng T."/>
        </authorList>
    </citation>
    <scope>NUCLEOTIDE SEQUENCE [LARGE SCALE GENOMIC DNA]</scope>
    <source>
        <strain evidence="8 9">KD52</strain>
    </source>
</reference>
<name>A0A098S7P5_9BACT</name>
<evidence type="ECO:0000256" key="5">
    <source>
        <dbReference type="PROSITE-ProRule" id="PRU00473"/>
    </source>
</evidence>
<comment type="subcellular location">
    <subcellularLocation>
        <location evidence="1">Cell outer membrane</location>
    </subcellularLocation>
</comment>
<dbReference type="AlphaFoldDB" id="A0A098S7P5"/>
<evidence type="ECO:0000259" key="7">
    <source>
        <dbReference type="PROSITE" id="PS51123"/>
    </source>
</evidence>
<dbReference type="Gene3D" id="1.25.40.10">
    <property type="entry name" value="Tetratricopeptide repeat domain"/>
    <property type="match status" value="1"/>
</dbReference>
<dbReference type="InterPro" id="IPR011659">
    <property type="entry name" value="WD40"/>
</dbReference>
<dbReference type="SMART" id="SM00028">
    <property type="entry name" value="TPR"/>
    <property type="match status" value="3"/>
</dbReference>
<evidence type="ECO:0000256" key="3">
    <source>
        <dbReference type="ARBA" id="ARBA00023237"/>
    </source>
</evidence>
<keyword evidence="3" id="KW-0998">Cell outer membrane</keyword>
<dbReference type="InterPro" id="IPR019734">
    <property type="entry name" value="TPR_rpt"/>
</dbReference>
<dbReference type="EMBL" id="JPOS01000034">
    <property type="protein sequence ID" value="KGE87673.1"/>
    <property type="molecule type" value="Genomic_DNA"/>
</dbReference>
<dbReference type="InterPro" id="IPR036737">
    <property type="entry name" value="OmpA-like_sf"/>
</dbReference>
<dbReference type="Proteomes" id="UP000029736">
    <property type="component" value="Unassembled WGS sequence"/>
</dbReference>
<keyword evidence="2 5" id="KW-0472">Membrane</keyword>
<keyword evidence="4" id="KW-0802">TPR repeat</keyword>
<sequence>MFYQLQIENIIKKTISFGLISAVRPAVLFQKLIPMARIFFGLFLICCFFTTAAQVVDPGDAVDFYKAGEEALLAGKEEQALRLFRKAVKAKPDFNAARRGMALCLELQRDYAGAAQEYKQILDRDSLFSRAMYFQAGEAFYKAGKPEEALAYFSRYKALLAWGVDTFSLNTERELEIEEEYLQRLPGSIRACEVSLDSIKFINITTVEPLNGQVNTKADDYFPFLTNDQKLLYFTRKTDKGDEDLYESEFTNGQWSRGRPVRDLNTSKDEGMSTFVRDGRVLFYTVCGREGVLGGCDIWQVEMDQNREVTAMAPLEGFANSGGWESQAAISCDGQALYFASNRPGGVGGTDLYVCERQADGSWGEAVNLGAGINSKLDEEAPFITNDGQTLYFSSNGHPGMGDQDIFMSWKDKDGEWSVPINLGPPVNSAFRELGFFLTADGQTGYFASDRPEESTGGLDIFRFRLDTQLYSRPITFVEGLVIDSSLEMTVSATVSIAGRQDIQVGRDGRFFLCVPAGDTLFTAVSKKFFHPYENAFIIPRWNNRQFYTIELLLHSTFDIPDAAPAIEQDTLQAIAQPLPRKKFVEYTHTVFFPFDEDKMEIEEREKLLAFLKPLQKKDAQDIRIVGFSDDIGTDDYNLRLSEERAKQIALVIMDNGLEVDHIYMEGKGEVKDETTKALNRRVEVKIRVLE</sequence>
<dbReference type="PANTHER" id="PTHR30329">
    <property type="entry name" value="STATOR ELEMENT OF FLAGELLAR MOTOR COMPLEX"/>
    <property type="match status" value="1"/>
</dbReference>
<feature type="domain" description="OmpA-like" evidence="7">
    <location>
        <begin position="580"/>
        <end position="691"/>
    </location>
</feature>
<dbReference type="PRINTS" id="PR01021">
    <property type="entry name" value="OMPADOMAIN"/>
</dbReference>
<protein>
    <recommendedName>
        <fullName evidence="7">OmpA-like domain-containing protein</fullName>
    </recommendedName>
</protein>